<feature type="compositionally biased region" description="Basic and acidic residues" evidence="1">
    <location>
        <begin position="246"/>
        <end position="259"/>
    </location>
</feature>
<accession>A0A7I4CIC6</accession>
<name>A0A7I4CIC6_PHYPA</name>
<feature type="region of interest" description="Disordered" evidence="1">
    <location>
        <begin position="164"/>
        <end position="278"/>
    </location>
</feature>
<reference evidence="2 3" key="1">
    <citation type="journal article" date="2008" name="Science">
        <title>The Physcomitrella genome reveals evolutionary insights into the conquest of land by plants.</title>
        <authorList>
            <person name="Rensing S."/>
            <person name="Lang D."/>
            <person name="Zimmer A."/>
            <person name="Terry A."/>
            <person name="Salamov A."/>
            <person name="Shapiro H."/>
            <person name="Nishiyama T."/>
            <person name="Perroud P.-F."/>
            <person name="Lindquist E."/>
            <person name="Kamisugi Y."/>
            <person name="Tanahashi T."/>
            <person name="Sakakibara K."/>
            <person name="Fujita T."/>
            <person name="Oishi K."/>
            <person name="Shin-I T."/>
            <person name="Kuroki Y."/>
            <person name="Toyoda A."/>
            <person name="Suzuki Y."/>
            <person name="Hashimoto A."/>
            <person name="Yamaguchi K."/>
            <person name="Sugano A."/>
            <person name="Kohara Y."/>
            <person name="Fujiyama A."/>
            <person name="Anterola A."/>
            <person name="Aoki S."/>
            <person name="Ashton N."/>
            <person name="Barbazuk W.B."/>
            <person name="Barker E."/>
            <person name="Bennetzen J."/>
            <person name="Bezanilla M."/>
            <person name="Blankenship R."/>
            <person name="Cho S.H."/>
            <person name="Dutcher S."/>
            <person name="Estelle M."/>
            <person name="Fawcett J.A."/>
            <person name="Gundlach H."/>
            <person name="Hanada K."/>
            <person name="Heyl A."/>
            <person name="Hicks K.A."/>
            <person name="Hugh J."/>
            <person name="Lohr M."/>
            <person name="Mayer K."/>
            <person name="Melkozernov A."/>
            <person name="Murata T."/>
            <person name="Nelson D."/>
            <person name="Pils B."/>
            <person name="Prigge M."/>
            <person name="Reiss B."/>
            <person name="Renner T."/>
            <person name="Rombauts S."/>
            <person name="Rushton P."/>
            <person name="Sanderfoot A."/>
            <person name="Schween G."/>
            <person name="Shiu S.-H."/>
            <person name="Stueber K."/>
            <person name="Theodoulou F.L."/>
            <person name="Tu H."/>
            <person name="Van de Peer Y."/>
            <person name="Verrier P.J."/>
            <person name="Waters E."/>
            <person name="Wood A."/>
            <person name="Yang L."/>
            <person name="Cove D."/>
            <person name="Cuming A."/>
            <person name="Hasebe M."/>
            <person name="Lucas S."/>
            <person name="Mishler D.B."/>
            <person name="Reski R."/>
            <person name="Grigoriev I."/>
            <person name="Quatrano R.S."/>
            <person name="Boore J.L."/>
        </authorList>
    </citation>
    <scope>NUCLEOTIDE SEQUENCE [LARGE SCALE GENOMIC DNA]</scope>
    <source>
        <strain evidence="2 3">cv. Gransden 2004</strain>
    </source>
</reference>
<evidence type="ECO:0000313" key="2">
    <source>
        <dbReference type="EnsemblPlants" id="Pp3c24_1230V3.7"/>
    </source>
</evidence>
<organism evidence="2 3">
    <name type="scientific">Physcomitrium patens</name>
    <name type="common">Spreading-leaved earth moss</name>
    <name type="synonym">Physcomitrella patens</name>
    <dbReference type="NCBI Taxonomy" id="3218"/>
    <lineage>
        <taxon>Eukaryota</taxon>
        <taxon>Viridiplantae</taxon>
        <taxon>Streptophyta</taxon>
        <taxon>Embryophyta</taxon>
        <taxon>Bryophyta</taxon>
        <taxon>Bryophytina</taxon>
        <taxon>Bryopsida</taxon>
        <taxon>Funariidae</taxon>
        <taxon>Funariales</taxon>
        <taxon>Funariaceae</taxon>
        <taxon>Physcomitrium</taxon>
    </lineage>
</organism>
<keyword evidence="3" id="KW-1185">Reference proteome</keyword>
<dbReference type="EnsemblPlants" id="Pp3c24_1230V3.7">
    <property type="protein sequence ID" value="Pp3c24_1230V3.7"/>
    <property type="gene ID" value="Pp3c24_1230"/>
</dbReference>
<reference evidence="2" key="3">
    <citation type="submission" date="2020-12" db="UniProtKB">
        <authorList>
            <consortium name="EnsemblPlants"/>
        </authorList>
    </citation>
    <scope>IDENTIFICATION</scope>
</reference>
<sequence length="278" mass="30846">MTISRASKQIQLRVCNCGITRFASLAEAPASAKRRPTTPAPARLQAAHRLACTTHPLMLNSARYPATSLTCKPANPGTIRKTHTICSASNVNKFWTDCQLVELYMTTMSNQNKTSTLEARREKQKHTPHTERNVHKSCTNDVRNPRRVIHPQYIIHAAIHSYGTPRRRVGNRGREAERGRGQVSVGLRGIAEPAPSPSPQPSLPHERECVNRGQLGSKERRTGRKEGRGRDQRGHATVLHATAGPRGREGERDQRRRSQLESSSSSSSLSFLLSCGTR</sequence>
<dbReference type="EMBL" id="ABEU02000024">
    <property type="status" value="NOT_ANNOTATED_CDS"/>
    <property type="molecule type" value="Genomic_DNA"/>
</dbReference>
<evidence type="ECO:0000256" key="1">
    <source>
        <dbReference type="SAM" id="MobiDB-lite"/>
    </source>
</evidence>
<feature type="compositionally biased region" description="Low complexity" evidence="1">
    <location>
        <begin position="260"/>
        <end position="278"/>
    </location>
</feature>
<dbReference type="Proteomes" id="UP000006727">
    <property type="component" value="Chromosome 24"/>
</dbReference>
<dbReference type="Gramene" id="Pp3c24_1230V3.7">
    <property type="protein sequence ID" value="Pp3c24_1230V3.7"/>
    <property type="gene ID" value="Pp3c24_1230"/>
</dbReference>
<reference evidence="2 3" key="2">
    <citation type="journal article" date="2018" name="Plant J.">
        <title>The Physcomitrella patens chromosome-scale assembly reveals moss genome structure and evolution.</title>
        <authorList>
            <person name="Lang D."/>
            <person name="Ullrich K.K."/>
            <person name="Murat F."/>
            <person name="Fuchs J."/>
            <person name="Jenkins J."/>
            <person name="Haas F.B."/>
            <person name="Piednoel M."/>
            <person name="Gundlach H."/>
            <person name="Van Bel M."/>
            <person name="Meyberg R."/>
            <person name="Vives C."/>
            <person name="Morata J."/>
            <person name="Symeonidi A."/>
            <person name="Hiss M."/>
            <person name="Muchero W."/>
            <person name="Kamisugi Y."/>
            <person name="Saleh O."/>
            <person name="Blanc G."/>
            <person name="Decker E.L."/>
            <person name="van Gessel N."/>
            <person name="Grimwood J."/>
            <person name="Hayes R.D."/>
            <person name="Graham S.W."/>
            <person name="Gunter L.E."/>
            <person name="McDaniel S.F."/>
            <person name="Hoernstein S.N.W."/>
            <person name="Larsson A."/>
            <person name="Li F.W."/>
            <person name="Perroud P.F."/>
            <person name="Phillips J."/>
            <person name="Ranjan P."/>
            <person name="Rokshar D.S."/>
            <person name="Rothfels C.J."/>
            <person name="Schneider L."/>
            <person name="Shu S."/>
            <person name="Stevenson D.W."/>
            <person name="Thummler F."/>
            <person name="Tillich M."/>
            <person name="Villarreal Aguilar J.C."/>
            <person name="Widiez T."/>
            <person name="Wong G.K."/>
            <person name="Wymore A."/>
            <person name="Zhang Y."/>
            <person name="Zimmer A.D."/>
            <person name="Quatrano R.S."/>
            <person name="Mayer K.F.X."/>
            <person name="Goodstein D."/>
            <person name="Casacuberta J.M."/>
            <person name="Vandepoele K."/>
            <person name="Reski R."/>
            <person name="Cuming A.C."/>
            <person name="Tuskan G.A."/>
            <person name="Maumus F."/>
            <person name="Salse J."/>
            <person name="Schmutz J."/>
            <person name="Rensing S.A."/>
        </authorList>
    </citation>
    <scope>NUCLEOTIDE SEQUENCE [LARGE SCALE GENOMIC DNA]</scope>
    <source>
        <strain evidence="2 3">cv. Gransden 2004</strain>
    </source>
</reference>
<feature type="region of interest" description="Disordered" evidence="1">
    <location>
        <begin position="112"/>
        <end position="145"/>
    </location>
</feature>
<protein>
    <submittedName>
        <fullName evidence="2">Uncharacterized protein</fullName>
    </submittedName>
</protein>
<evidence type="ECO:0000313" key="3">
    <source>
        <dbReference type="Proteomes" id="UP000006727"/>
    </source>
</evidence>
<dbReference type="AlphaFoldDB" id="A0A7I4CIC6"/>
<gene>
    <name evidence="2" type="primary">LOC112276868</name>
</gene>
<feature type="compositionally biased region" description="Basic and acidic residues" evidence="1">
    <location>
        <begin position="217"/>
        <end position="234"/>
    </location>
</feature>
<proteinExistence type="predicted"/>